<keyword evidence="1" id="KW-0732">Signal</keyword>
<keyword evidence="3" id="KW-1185">Reference proteome</keyword>
<dbReference type="InterPro" id="IPR019026">
    <property type="entry name" value="Peptidase_M64_IgA"/>
</dbReference>
<dbReference type="EMBL" id="RSCD01000014">
    <property type="protein sequence ID" value="RSH89281.1"/>
    <property type="molecule type" value="Genomic_DNA"/>
</dbReference>
<dbReference type="AlphaFoldDB" id="A0A427YDN9"/>
<proteinExistence type="predicted"/>
<dbReference type="GO" id="GO:0008237">
    <property type="term" value="F:metallopeptidase activity"/>
    <property type="evidence" value="ECO:0007669"/>
    <property type="project" value="InterPro"/>
</dbReference>
<organism evidence="2 3">
    <name type="scientific">Saitozyma podzolica</name>
    <dbReference type="NCBI Taxonomy" id="1890683"/>
    <lineage>
        <taxon>Eukaryota</taxon>
        <taxon>Fungi</taxon>
        <taxon>Dikarya</taxon>
        <taxon>Basidiomycota</taxon>
        <taxon>Agaricomycotina</taxon>
        <taxon>Tremellomycetes</taxon>
        <taxon>Tremellales</taxon>
        <taxon>Trimorphomycetaceae</taxon>
        <taxon>Saitozyma</taxon>
    </lineage>
</organism>
<name>A0A427YDN9_9TREE</name>
<evidence type="ECO:0000313" key="2">
    <source>
        <dbReference type="EMBL" id="RSH89281.1"/>
    </source>
</evidence>
<reference evidence="2 3" key="1">
    <citation type="submission" date="2018-11" db="EMBL/GenBank/DDBJ databases">
        <title>Genome sequence of Saitozyma podzolica DSM 27192.</title>
        <authorList>
            <person name="Aliyu H."/>
            <person name="Gorte O."/>
            <person name="Ochsenreither K."/>
        </authorList>
    </citation>
    <scope>NUCLEOTIDE SEQUENCE [LARGE SCALE GENOMIC DNA]</scope>
    <source>
        <strain evidence="2 3">DSM 27192</strain>
    </source>
</reference>
<dbReference type="InterPro" id="IPR024079">
    <property type="entry name" value="MetalloPept_cat_dom_sf"/>
</dbReference>
<comment type="caution">
    <text evidence="2">The sequence shown here is derived from an EMBL/GenBank/DDBJ whole genome shotgun (WGS) entry which is preliminary data.</text>
</comment>
<feature type="signal peptide" evidence="1">
    <location>
        <begin position="1"/>
        <end position="24"/>
    </location>
</feature>
<dbReference type="OrthoDB" id="2961863at2759"/>
<dbReference type="Gene3D" id="3.40.390.10">
    <property type="entry name" value="Collagenase (Catalytic Domain)"/>
    <property type="match status" value="1"/>
</dbReference>
<sequence length="475" mass="51990">MVLAPWPSVTTLALILGLVGSVRSFTHDAQHPLRPDLPAINDHPSYPPRVDYAALYHDDGTTPPPDRMVLHPLHISGPEQERVSLTFFADGYVAEEEGKFVADAQALTDDIVSPGGAMGHVSRLLNIYAVFVPSNTSGVGTYDKSLPGAAFGLYRPGPELRGVYVRHHKRARAACRYWREEVKEGGCDQPILLGNDPLYGGLGGEFTVITASALNGPLVLRHELGHSLIPVGEEYEGGFAYFGANSDKVAHVGDLKWKSFLTLPEDVRVEDAKVPSQEYPWYNLTEGPYNITFQSSNSALKPVVSHGSNESPYPTALLRLSLSSIPQPGHINLTLNSRHIDLSAAFPKSWVGSKDRRWVEVPLENGLPAGENVVDVRLTQEGAEEQEGEGGKMITSLEIMEYGREGRFNESLGFIGAFPTYSMDGRVTLRPTNEECLMRKVNHPTFCPVCAAALEQSLLGKIERKNKNQGAKQEP</sequence>
<dbReference type="Proteomes" id="UP000279259">
    <property type="component" value="Unassembled WGS sequence"/>
</dbReference>
<dbReference type="Pfam" id="PF09471">
    <property type="entry name" value="Peptidase_M64"/>
    <property type="match status" value="1"/>
</dbReference>
<protein>
    <submittedName>
        <fullName evidence="2">Uncharacterized protein</fullName>
    </submittedName>
</protein>
<evidence type="ECO:0000256" key="1">
    <source>
        <dbReference type="SAM" id="SignalP"/>
    </source>
</evidence>
<evidence type="ECO:0000313" key="3">
    <source>
        <dbReference type="Proteomes" id="UP000279259"/>
    </source>
</evidence>
<feature type="chain" id="PRO_5019574742" evidence="1">
    <location>
        <begin position="25"/>
        <end position="475"/>
    </location>
</feature>
<accession>A0A427YDN9</accession>
<gene>
    <name evidence="2" type="ORF">EHS25_002393</name>
</gene>